<reference evidence="6" key="1">
    <citation type="journal article" date="2019" name="Int. J. Syst. Evol. Microbiol.">
        <title>The Global Catalogue of Microorganisms (GCM) 10K type strain sequencing project: providing services to taxonomists for standard genome sequencing and annotation.</title>
        <authorList>
            <consortium name="The Broad Institute Genomics Platform"/>
            <consortium name="The Broad Institute Genome Sequencing Center for Infectious Disease"/>
            <person name="Wu L."/>
            <person name="Ma J."/>
        </authorList>
    </citation>
    <scope>NUCLEOTIDE SEQUENCE [LARGE SCALE GENOMIC DNA]</scope>
    <source>
        <strain evidence="6">JCM 17983</strain>
    </source>
</reference>
<gene>
    <name evidence="5" type="ORF">GCM10023203_35020</name>
</gene>
<feature type="region of interest" description="Disordered" evidence="3">
    <location>
        <begin position="1"/>
        <end position="87"/>
    </location>
</feature>
<sequence length="200" mass="20298">MAPPPTATASDPPDGEPDVDGRADRVAGSGTNGPTADGLRSRPPSGGSARAGPTALAAGDEHGRDGAMTTTRSDAQDPRPRLRPRRPVRVVTEQTSVAEALRIMRVDGVRHLPVIAGDRCTGLLVDRDLIAAAVDGVTLPVGRLARGHVPTVEAGATPSRVARAVLAGGLDAAVVVEEGAVVGIVTTTDALVALAHLDED</sequence>
<dbReference type="Gene3D" id="3.10.580.10">
    <property type="entry name" value="CBS-domain"/>
    <property type="match status" value="1"/>
</dbReference>
<keyword evidence="1 2" id="KW-0129">CBS domain</keyword>
<accession>A0ABP9EK13</accession>
<name>A0ABP9EK13_9PSEU</name>
<dbReference type="InterPro" id="IPR000644">
    <property type="entry name" value="CBS_dom"/>
</dbReference>
<feature type="domain" description="CBS" evidence="4">
    <location>
        <begin position="144"/>
        <end position="200"/>
    </location>
</feature>
<evidence type="ECO:0000256" key="3">
    <source>
        <dbReference type="SAM" id="MobiDB-lite"/>
    </source>
</evidence>
<evidence type="ECO:0000256" key="1">
    <source>
        <dbReference type="ARBA" id="ARBA00023122"/>
    </source>
</evidence>
<dbReference type="Proteomes" id="UP001500457">
    <property type="component" value="Unassembled WGS sequence"/>
</dbReference>
<evidence type="ECO:0000256" key="2">
    <source>
        <dbReference type="PROSITE-ProRule" id="PRU00703"/>
    </source>
</evidence>
<dbReference type="SMART" id="SM00116">
    <property type="entry name" value="CBS"/>
    <property type="match status" value="2"/>
</dbReference>
<protein>
    <recommendedName>
        <fullName evidence="4">CBS domain-containing protein</fullName>
    </recommendedName>
</protein>
<dbReference type="PANTHER" id="PTHR43080:SF2">
    <property type="entry name" value="CBS DOMAIN-CONTAINING PROTEIN"/>
    <property type="match status" value="1"/>
</dbReference>
<organism evidence="5 6">
    <name type="scientific">Actinomycetospora straminea</name>
    <dbReference type="NCBI Taxonomy" id="663607"/>
    <lineage>
        <taxon>Bacteria</taxon>
        <taxon>Bacillati</taxon>
        <taxon>Actinomycetota</taxon>
        <taxon>Actinomycetes</taxon>
        <taxon>Pseudonocardiales</taxon>
        <taxon>Pseudonocardiaceae</taxon>
        <taxon>Actinomycetospora</taxon>
    </lineage>
</organism>
<proteinExistence type="predicted"/>
<evidence type="ECO:0000259" key="4">
    <source>
        <dbReference type="PROSITE" id="PS51371"/>
    </source>
</evidence>
<feature type="domain" description="CBS" evidence="4">
    <location>
        <begin position="84"/>
        <end position="139"/>
    </location>
</feature>
<dbReference type="InterPro" id="IPR046342">
    <property type="entry name" value="CBS_dom_sf"/>
</dbReference>
<keyword evidence="6" id="KW-1185">Reference proteome</keyword>
<dbReference type="SUPFAM" id="SSF54631">
    <property type="entry name" value="CBS-domain pair"/>
    <property type="match status" value="1"/>
</dbReference>
<evidence type="ECO:0000313" key="6">
    <source>
        <dbReference type="Proteomes" id="UP001500457"/>
    </source>
</evidence>
<dbReference type="Pfam" id="PF00571">
    <property type="entry name" value="CBS"/>
    <property type="match status" value="2"/>
</dbReference>
<dbReference type="InterPro" id="IPR051257">
    <property type="entry name" value="Diverse_CBS-Domain"/>
</dbReference>
<dbReference type="EMBL" id="BAABHQ010000009">
    <property type="protein sequence ID" value="GAA4880910.1"/>
    <property type="molecule type" value="Genomic_DNA"/>
</dbReference>
<dbReference type="PANTHER" id="PTHR43080">
    <property type="entry name" value="CBS DOMAIN-CONTAINING PROTEIN CBSX3, MITOCHONDRIAL"/>
    <property type="match status" value="1"/>
</dbReference>
<comment type="caution">
    <text evidence="5">The sequence shown here is derived from an EMBL/GenBank/DDBJ whole genome shotgun (WGS) entry which is preliminary data.</text>
</comment>
<dbReference type="PROSITE" id="PS51371">
    <property type="entry name" value="CBS"/>
    <property type="match status" value="2"/>
</dbReference>
<evidence type="ECO:0000313" key="5">
    <source>
        <dbReference type="EMBL" id="GAA4880910.1"/>
    </source>
</evidence>